<evidence type="ECO:0000256" key="4">
    <source>
        <dbReference type="ARBA" id="ARBA00022475"/>
    </source>
</evidence>
<evidence type="ECO:0000256" key="12">
    <source>
        <dbReference type="PIRSR" id="PIRSR006247-1"/>
    </source>
</evidence>
<evidence type="ECO:0000256" key="13">
    <source>
        <dbReference type="SAM" id="Phobius"/>
    </source>
</evidence>
<keyword evidence="15" id="KW-1185">Reference proteome</keyword>
<feature type="transmembrane region" description="Helical" evidence="13">
    <location>
        <begin position="69"/>
        <end position="89"/>
    </location>
</feature>
<keyword evidence="9 13" id="KW-1133">Transmembrane helix</keyword>
<keyword evidence="5" id="KW-0997">Cell inner membrane</keyword>
<organism evidence="14 15">
    <name type="scientific">Prosthecochloris marina</name>
    <dbReference type="NCBI Taxonomy" id="2017681"/>
    <lineage>
        <taxon>Bacteria</taxon>
        <taxon>Pseudomonadati</taxon>
        <taxon>Chlorobiota</taxon>
        <taxon>Chlorobiia</taxon>
        <taxon>Chlorobiales</taxon>
        <taxon>Chlorobiaceae</taxon>
        <taxon>Prosthecochloris</taxon>
    </lineage>
</organism>
<dbReference type="EMBL" id="PDNZ01000010">
    <property type="protein sequence ID" value="PWW81105.1"/>
    <property type="molecule type" value="Genomic_DNA"/>
</dbReference>
<keyword evidence="8 12" id="KW-0630">Potassium</keyword>
<reference evidence="15" key="1">
    <citation type="submission" date="2017-10" db="EMBL/GenBank/DDBJ databases">
        <authorList>
            <person name="Gaisin V.A."/>
            <person name="Rysina M.S."/>
            <person name="Grouzdev D.S."/>
        </authorList>
    </citation>
    <scope>NUCLEOTIDE SEQUENCE [LARGE SCALE GENOMIC DNA]</scope>
    <source>
        <strain evidence="15">V1</strain>
    </source>
</reference>
<feature type="transmembrane region" description="Helical" evidence="13">
    <location>
        <begin position="7"/>
        <end position="31"/>
    </location>
</feature>
<keyword evidence="4" id="KW-1003">Cell membrane</keyword>
<gene>
    <name evidence="14" type="ORF">CR164_12035</name>
</gene>
<sequence>MNFPAIFNVLGALLIFIGSTMLLPLACALIYNDGDALSLAIAMGVTVGIGLPLWWSYRKYRDLTLKDGLFIVTFGWILVSSVSAIPFMIHGTIPSFTDAFFEMMSGYTTTGATILDDIEAVPHGLLFWRSTTHLIGGMGFIMVTIIILPLLGIGGMQLYKAEADPGQVITGEKFLPRVKQTAVWLWGIYLALILIQSLLLLLAGMPLFDSLCHAFGTVSTSGYSTKNSSIGYYNSAWIDWITVIFMFLGGMTFMMHYHILKKDWEPVRENTEIRWYIGFVVFLSLLTALILWITGSYSGIFDSIRYATFQVVSILTTTGFTTADYELWPQSAQMLIMIACMIGASAGSTTSGIKVVHYEIICKYLYATGRKFLQPLAVVPIKINQKNADPSVVTLAISYFILNIFMIFVGSAILTLIDGMDFYSAISAVIAALFNIGPGFGEIGPAHTYSHISAAGKWFLSFNMLTGRLEMFTVMVMFYPSFWKK</sequence>
<evidence type="ECO:0000256" key="9">
    <source>
        <dbReference type="ARBA" id="ARBA00022989"/>
    </source>
</evidence>
<dbReference type="AlphaFoldDB" id="A0A317T3E2"/>
<dbReference type="InterPro" id="IPR003445">
    <property type="entry name" value="Cat_transpt"/>
</dbReference>
<dbReference type="Proteomes" id="UP000246278">
    <property type="component" value="Unassembled WGS sequence"/>
</dbReference>
<protein>
    <submittedName>
        <fullName evidence="14">Potassium transporter</fullName>
    </submittedName>
</protein>
<dbReference type="GO" id="GO:0005886">
    <property type="term" value="C:plasma membrane"/>
    <property type="evidence" value="ECO:0007669"/>
    <property type="project" value="UniProtKB-SubCell"/>
</dbReference>
<feature type="binding site" evidence="12">
    <location>
        <position position="109"/>
    </location>
    <ligand>
        <name>K(+)</name>
        <dbReference type="ChEBI" id="CHEBI:29103"/>
    </ligand>
</feature>
<dbReference type="GO" id="GO:0015379">
    <property type="term" value="F:potassium:chloride symporter activity"/>
    <property type="evidence" value="ECO:0007669"/>
    <property type="project" value="InterPro"/>
</dbReference>
<evidence type="ECO:0000256" key="7">
    <source>
        <dbReference type="ARBA" id="ARBA00022692"/>
    </source>
</evidence>
<keyword evidence="11 13" id="KW-0472">Membrane</keyword>
<dbReference type="OrthoDB" id="9810952at2"/>
<dbReference type="RefSeq" id="WP_110024245.1">
    <property type="nucleotide sequence ID" value="NZ_PDNZ01000010.1"/>
</dbReference>
<dbReference type="PIRSF" id="PIRSF006247">
    <property type="entry name" value="TrkH"/>
    <property type="match status" value="1"/>
</dbReference>
<evidence type="ECO:0000256" key="3">
    <source>
        <dbReference type="ARBA" id="ARBA00022448"/>
    </source>
</evidence>
<evidence type="ECO:0000256" key="5">
    <source>
        <dbReference type="ARBA" id="ARBA00022519"/>
    </source>
</evidence>
<dbReference type="PANTHER" id="PTHR32024">
    <property type="entry name" value="TRK SYSTEM POTASSIUM UPTAKE PROTEIN TRKG-RELATED"/>
    <property type="match status" value="1"/>
</dbReference>
<keyword evidence="12" id="KW-0479">Metal-binding</keyword>
<feature type="transmembrane region" description="Helical" evidence="13">
    <location>
        <begin position="183"/>
        <end position="208"/>
    </location>
</feature>
<comment type="subcellular location">
    <subcellularLocation>
        <location evidence="1">Cell inner membrane</location>
        <topology evidence="1">Multi-pass membrane protein</topology>
    </subcellularLocation>
</comment>
<keyword evidence="3" id="KW-0813">Transport</keyword>
<feature type="transmembrane region" description="Helical" evidence="13">
    <location>
        <begin position="334"/>
        <end position="356"/>
    </location>
</feature>
<comment type="caution">
    <text evidence="14">The sequence shown here is derived from an EMBL/GenBank/DDBJ whole genome shotgun (WGS) entry which is preliminary data.</text>
</comment>
<evidence type="ECO:0000313" key="15">
    <source>
        <dbReference type="Proteomes" id="UP000246278"/>
    </source>
</evidence>
<dbReference type="PANTHER" id="PTHR32024:SF2">
    <property type="entry name" value="TRK SYSTEM POTASSIUM UPTAKE PROTEIN TRKG-RELATED"/>
    <property type="match status" value="1"/>
</dbReference>
<evidence type="ECO:0000256" key="2">
    <source>
        <dbReference type="ARBA" id="ARBA00009137"/>
    </source>
</evidence>
<name>A0A317T3E2_9CHLB</name>
<feature type="transmembrane region" description="Helical" evidence="13">
    <location>
        <begin position="275"/>
        <end position="293"/>
    </location>
</feature>
<feature type="transmembrane region" description="Helical" evidence="13">
    <location>
        <begin position="237"/>
        <end position="255"/>
    </location>
</feature>
<feature type="binding site" evidence="12">
    <location>
        <position position="110"/>
    </location>
    <ligand>
        <name>K(+)</name>
        <dbReference type="ChEBI" id="CHEBI:29103"/>
    </ligand>
</feature>
<comment type="similarity">
    <text evidence="2">Belongs to the TrkH potassium transport family.</text>
</comment>
<keyword evidence="10" id="KW-0406">Ion transport</keyword>
<feature type="transmembrane region" description="Helical" evidence="13">
    <location>
        <begin position="134"/>
        <end position="153"/>
    </location>
</feature>
<keyword evidence="7 13" id="KW-0812">Transmembrane</keyword>
<evidence type="ECO:0000256" key="8">
    <source>
        <dbReference type="ARBA" id="ARBA00022958"/>
    </source>
</evidence>
<evidence type="ECO:0000256" key="10">
    <source>
        <dbReference type="ARBA" id="ARBA00023065"/>
    </source>
</evidence>
<feature type="binding site" evidence="12">
    <location>
        <position position="317"/>
    </location>
    <ligand>
        <name>K(+)</name>
        <dbReference type="ChEBI" id="CHEBI:29103"/>
    </ligand>
</feature>
<feature type="transmembrane region" description="Helical" evidence="13">
    <location>
        <begin position="37"/>
        <end position="57"/>
    </location>
</feature>
<dbReference type="GO" id="GO:0046872">
    <property type="term" value="F:metal ion binding"/>
    <property type="evidence" value="ECO:0007669"/>
    <property type="project" value="UniProtKB-KW"/>
</dbReference>
<dbReference type="Pfam" id="PF02386">
    <property type="entry name" value="TrkH"/>
    <property type="match status" value="1"/>
</dbReference>
<feature type="transmembrane region" description="Helical" evidence="13">
    <location>
        <begin position="422"/>
        <end position="441"/>
    </location>
</feature>
<evidence type="ECO:0000256" key="11">
    <source>
        <dbReference type="ARBA" id="ARBA00023136"/>
    </source>
</evidence>
<feature type="binding site" evidence="12">
    <location>
        <position position="435"/>
    </location>
    <ligand>
        <name>K(+)</name>
        <dbReference type="ChEBI" id="CHEBI:29103"/>
    </ligand>
</feature>
<evidence type="ECO:0000313" key="14">
    <source>
        <dbReference type="EMBL" id="PWW81105.1"/>
    </source>
</evidence>
<evidence type="ECO:0000256" key="6">
    <source>
        <dbReference type="ARBA" id="ARBA00022538"/>
    </source>
</evidence>
<feature type="transmembrane region" description="Helical" evidence="13">
    <location>
        <begin position="462"/>
        <end position="482"/>
    </location>
</feature>
<proteinExistence type="inferred from homology"/>
<accession>A0A317T3E2</accession>
<feature type="transmembrane region" description="Helical" evidence="13">
    <location>
        <begin position="392"/>
        <end position="416"/>
    </location>
</feature>
<dbReference type="InterPro" id="IPR004772">
    <property type="entry name" value="TrkH"/>
</dbReference>
<keyword evidence="6" id="KW-0633">Potassium transport</keyword>
<evidence type="ECO:0000256" key="1">
    <source>
        <dbReference type="ARBA" id="ARBA00004429"/>
    </source>
</evidence>
<feature type="binding site" evidence="12">
    <location>
        <position position="318"/>
    </location>
    <ligand>
        <name>K(+)</name>
        <dbReference type="ChEBI" id="CHEBI:29103"/>
    </ligand>
</feature>